<dbReference type="AlphaFoldDB" id="A0AAD3HHI0"/>
<dbReference type="PANTHER" id="PTHR10794">
    <property type="entry name" value="ABHYDROLASE DOMAIN-CONTAINING PROTEIN"/>
    <property type="match status" value="1"/>
</dbReference>
<reference evidence="1 2" key="1">
    <citation type="journal article" date="2021" name="Sci. Rep.">
        <title>Genome sequencing of the multicellular alga Astrephomene provides insights into convergent evolution of germ-soma differentiation.</title>
        <authorList>
            <person name="Yamashita S."/>
            <person name="Yamamoto K."/>
            <person name="Matsuzaki R."/>
            <person name="Suzuki S."/>
            <person name="Yamaguchi H."/>
            <person name="Hirooka S."/>
            <person name="Minakuchi Y."/>
            <person name="Miyagishima S."/>
            <person name="Kawachi M."/>
            <person name="Toyoda A."/>
            <person name="Nozaki H."/>
        </authorList>
    </citation>
    <scope>NUCLEOTIDE SEQUENCE [LARGE SCALE GENOMIC DNA]</scope>
    <source>
        <strain evidence="1 2">NIES-4017</strain>
    </source>
</reference>
<dbReference type="PANTHER" id="PTHR10794:SF63">
    <property type="entry name" value="ALPHA_BETA HYDROLASE 1, ISOFORM A"/>
    <property type="match status" value="1"/>
</dbReference>
<feature type="non-terminal residue" evidence="1">
    <location>
        <position position="101"/>
    </location>
</feature>
<name>A0AAD3HHI0_9CHLO</name>
<evidence type="ECO:0000313" key="2">
    <source>
        <dbReference type="Proteomes" id="UP001054857"/>
    </source>
</evidence>
<evidence type="ECO:0008006" key="3">
    <source>
        <dbReference type="Google" id="ProtNLM"/>
    </source>
</evidence>
<comment type="caution">
    <text evidence="1">The sequence shown here is derived from an EMBL/GenBank/DDBJ whole genome shotgun (WGS) entry which is preliminary data.</text>
</comment>
<evidence type="ECO:0000313" key="1">
    <source>
        <dbReference type="EMBL" id="GFR40791.1"/>
    </source>
</evidence>
<proteinExistence type="predicted"/>
<accession>A0AAD3HHI0</accession>
<sequence length="101" mass="10944">LREHISRHQAHIRPSAPLFDVDAALSSWTLDELEEQGGLAASLGFTSRQQYHEAACSLPLLPDIRTPTLVLLAEDDPFLGAQPTSQCAANPSTLLALTRRG</sequence>
<protein>
    <recommendedName>
        <fullName evidence="3">Alpha/beta hydrolase</fullName>
    </recommendedName>
</protein>
<organism evidence="1 2">
    <name type="scientific">Astrephomene gubernaculifera</name>
    <dbReference type="NCBI Taxonomy" id="47775"/>
    <lineage>
        <taxon>Eukaryota</taxon>
        <taxon>Viridiplantae</taxon>
        <taxon>Chlorophyta</taxon>
        <taxon>core chlorophytes</taxon>
        <taxon>Chlorophyceae</taxon>
        <taxon>CS clade</taxon>
        <taxon>Chlamydomonadales</taxon>
        <taxon>Astrephomenaceae</taxon>
        <taxon>Astrephomene</taxon>
    </lineage>
</organism>
<dbReference type="Proteomes" id="UP001054857">
    <property type="component" value="Unassembled WGS sequence"/>
</dbReference>
<dbReference type="GO" id="GO:0034338">
    <property type="term" value="F:short-chain carboxylesterase activity"/>
    <property type="evidence" value="ECO:0007669"/>
    <property type="project" value="TreeGrafter"/>
</dbReference>
<gene>
    <name evidence="1" type="ORF">Agub_g1407</name>
</gene>
<dbReference type="GO" id="GO:0047372">
    <property type="term" value="F:monoacylglycerol lipase activity"/>
    <property type="evidence" value="ECO:0007669"/>
    <property type="project" value="TreeGrafter"/>
</dbReference>
<dbReference type="EMBL" id="BMAR01000001">
    <property type="protein sequence ID" value="GFR40791.1"/>
    <property type="molecule type" value="Genomic_DNA"/>
</dbReference>
<feature type="non-terminal residue" evidence="1">
    <location>
        <position position="1"/>
    </location>
</feature>
<keyword evidence="2" id="KW-1185">Reference proteome</keyword>
<dbReference type="InterPro" id="IPR050960">
    <property type="entry name" value="AB_hydrolase_4_sf"/>
</dbReference>